<keyword evidence="2" id="KW-1185">Reference proteome</keyword>
<accession>A0AAD5X3X4</accession>
<dbReference type="AlphaFoldDB" id="A0AAD5X3X4"/>
<evidence type="ECO:0000313" key="1">
    <source>
        <dbReference type="EMBL" id="KAJ3048661.1"/>
    </source>
</evidence>
<comment type="caution">
    <text evidence="1">The sequence shown here is derived from an EMBL/GenBank/DDBJ whole genome shotgun (WGS) entry which is preliminary data.</text>
</comment>
<proteinExistence type="predicted"/>
<evidence type="ECO:0000313" key="2">
    <source>
        <dbReference type="Proteomes" id="UP001212841"/>
    </source>
</evidence>
<dbReference type="Proteomes" id="UP001212841">
    <property type="component" value="Unassembled WGS sequence"/>
</dbReference>
<sequence>MQSNHRVTFNIPRFSMGLDNPEKFSDLMYEVGNYSKEEHISDHVCFVLKKLLYPLTANETEMEENLELMQVLADIEPDMFPLTHEEAVSITALNV</sequence>
<dbReference type="EMBL" id="JADGJD010000758">
    <property type="protein sequence ID" value="KAJ3048661.1"/>
    <property type="molecule type" value="Genomic_DNA"/>
</dbReference>
<name>A0AAD5X3X4_9FUNG</name>
<organism evidence="1 2">
    <name type="scientific">Rhizophlyctis rosea</name>
    <dbReference type="NCBI Taxonomy" id="64517"/>
    <lineage>
        <taxon>Eukaryota</taxon>
        <taxon>Fungi</taxon>
        <taxon>Fungi incertae sedis</taxon>
        <taxon>Chytridiomycota</taxon>
        <taxon>Chytridiomycota incertae sedis</taxon>
        <taxon>Chytridiomycetes</taxon>
        <taxon>Rhizophlyctidales</taxon>
        <taxon>Rhizophlyctidaceae</taxon>
        <taxon>Rhizophlyctis</taxon>
    </lineage>
</organism>
<gene>
    <name evidence="1" type="ORF">HK097_010327</name>
</gene>
<protein>
    <submittedName>
        <fullName evidence="1">Uncharacterized protein</fullName>
    </submittedName>
</protein>
<reference evidence="1" key="1">
    <citation type="submission" date="2020-05" db="EMBL/GenBank/DDBJ databases">
        <title>Phylogenomic resolution of chytrid fungi.</title>
        <authorList>
            <person name="Stajich J.E."/>
            <person name="Amses K."/>
            <person name="Simmons R."/>
            <person name="Seto K."/>
            <person name="Myers J."/>
            <person name="Bonds A."/>
            <person name="Quandt C.A."/>
            <person name="Barry K."/>
            <person name="Liu P."/>
            <person name="Grigoriev I."/>
            <person name="Longcore J.E."/>
            <person name="James T.Y."/>
        </authorList>
    </citation>
    <scope>NUCLEOTIDE SEQUENCE</scope>
    <source>
        <strain evidence="1">JEL0318</strain>
    </source>
</reference>